<dbReference type="OrthoDB" id="5966585at2"/>
<dbReference type="GO" id="GO:0022857">
    <property type="term" value="F:transmembrane transporter activity"/>
    <property type="evidence" value="ECO:0007669"/>
    <property type="project" value="InterPro"/>
</dbReference>
<organism evidence="8 9">
    <name type="scientific">Bordetella genomosp. 11</name>
    <dbReference type="NCBI Taxonomy" id="1416808"/>
    <lineage>
        <taxon>Bacteria</taxon>
        <taxon>Pseudomonadati</taxon>
        <taxon>Pseudomonadota</taxon>
        <taxon>Betaproteobacteria</taxon>
        <taxon>Burkholderiales</taxon>
        <taxon>Alcaligenaceae</taxon>
        <taxon>Bordetella</taxon>
    </lineage>
</organism>
<sequence length="381" mass="39079">MPRQALVLLLLAFTQVIGWGVVGILPVLAGPIARDLQTSLPSVFLGTSIMYVAMGAAAPVAIRIFRRLGTRSAMALGAAGIGAGLGLLALAPDILAYWAAWALIGVAGATFLTTAAYAYLAEYAPDRARGHIGTLMLVTGLAGSLFLPITAWLEHLIGWRTSLLAYVALMLLVCPLLRFSLPPTVTAPMPSTARHGERPRPVFALLAGAIALNSFVTFGIQAVCVPLLQAMGMGFSRAVLIASLLGIFKVAGRVLDLAGGPRWDGLSTGVVAGALMPLGLAALWLGGAALWPVGVFLLLFGVGSGAFAVARATMPLVFYDKAGYAAAMATIAVPMNLINALAPPALATALDGIGAAATFALLGGLSAMAFVLLLGLRTLRG</sequence>
<keyword evidence="5 6" id="KW-0472">Membrane</keyword>
<comment type="subcellular location">
    <subcellularLocation>
        <location evidence="1">Cell membrane</location>
        <topology evidence="1">Multi-pass membrane protein</topology>
    </subcellularLocation>
</comment>
<dbReference type="Pfam" id="PF07690">
    <property type="entry name" value="MFS_1"/>
    <property type="match status" value="1"/>
</dbReference>
<feature type="transmembrane region" description="Helical" evidence="6">
    <location>
        <begin position="234"/>
        <end position="251"/>
    </location>
</feature>
<evidence type="ECO:0000256" key="4">
    <source>
        <dbReference type="ARBA" id="ARBA00022989"/>
    </source>
</evidence>
<feature type="transmembrane region" description="Helical" evidence="6">
    <location>
        <begin position="163"/>
        <end position="181"/>
    </location>
</feature>
<dbReference type="SUPFAM" id="SSF103473">
    <property type="entry name" value="MFS general substrate transporter"/>
    <property type="match status" value="1"/>
</dbReference>
<feature type="transmembrane region" description="Helical" evidence="6">
    <location>
        <begin position="98"/>
        <end position="120"/>
    </location>
</feature>
<feature type="transmembrane region" description="Helical" evidence="6">
    <location>
        <begin position="42"/>
        <end position="62"/>
    </location>
</feature>
<keyword evidence="4 6" id="KW-1133">Transmembrane helix</keyword>
<dbReference type="InterPro" id="IPR036259">
    <property type="entry name" value="MFS_trans_sf"/>
</dbReference>
<dbReference type="InterPro" id="IPR050189">
    <property type="entry name" value="MFS_Efflux_Transporters"/>
</dbReference>
<feature type="transmembrane region" description="Helical" evidence="6">
    <location>
        <begin position="74"/>
        <end position="92"/>
    </location>
</feature>
<evidence type="ECO:0000259" key="7">
    <source>
        <dbReference type="PROSITE" id="PS50850"/>
    </source>
</evidence>
<evidence type="ECO:0000256" key="6">
    <source>
        <dbReference type="SAM" id="Phobius"/>
    </source>
</evidence>
<dbReference type="Gene3D" id="1.20.1250.20">
    <property type="entry name" value="MFS general substrate transporter like domains"/>
    <property type="match status" value="1"/>
</dbReference>
<feature type="transmembrane region" description="Helical" evidence="6">
    <location>
        <begin position="263"/>
        <end position="284"/>
    </location>
</feature>
<dbReference type="EMBL" id="NEVS01000001">
    <property type="protein sequence ID" value="OZI66735.1"/>
    <property type="molecule type" value="Genomic_DNA"/>
</dbReference>
<dbReference type="AlphaFoldDB" id="A0A261UYJ6"/>
<reference evidence="9" key="1">
    <citation type="submission" date="2017-05" db="EMBL/GenBank/DDBJ databases">
        <title>Complete and WGS of Bordetella genogroups.</title>
        <authorList>
            <person name="Spilker T."/>
            <person name="Lipuma J."/>
        </authorList>
    </citation>
    <scope>NUCLEOTIDE SEQUENCE [LARGE SCALE GENOMIC DNA]</scope>
    <source>
        <strain evidence="9">AU8856</strain>
    </source>
</reference>
<feature type="transmembrane region" description="Helical" evidence="6">
    <location>
        <begin position="290"/>
        <end position="310"/>
    </location>
</feature>
<protein>
    <submittedName>
        <fullName evidence="8">MFS transporter</fullName>
    </submittedName>
</protein>
<dbReference type="PANTHER" id="PTHR43124:SF3">
    <property type="entry name" value="CHLORAMPHENICOL EFFLUX PUMP RV0191"/>
    <property type="match status" value="1"/>
</dbReference>
<dbReference type="GO" id="GO:0005886">
    <property type="term" value="C:plasma membrane"/>
    <property type="evidence" value="ECO:0007669"/>
    <property type="project" value="UniProtKB-SubCell"/>
</dbReference>
<proteinExistence type="predicted"/>
<feature type="transmembrane region" description="Helical" evidence="6">
    <location>
        <begin position="322"/>
        <end position="341"/>
    </location>
</feature>
<keyword evidence="2" id="KW-1003">Cell membrane</keyword>
<evidence type="ECO:0000313" key="8">
    <source>
        <dbReference type="EMBL" id="OZI66735.1"/>
    </source>
</evidence>
<keyword evidence="9" id="KW-1185">Reference proteome</keyword>
<dbReference type="Proteomes" id="UP000215767">
    <property type="component" value="Unassembled WGS sequence"/>
</dbReference>
<evidence type="ECO:0000256" key="5">
    <source>
        <dbReference type="ARBA" id="ARBA00023136"/>
    </source>
</evidence>
<evidence type="ECO:0000256" key="1">
    <source>
        <dbReference type="ARBA" id="ARBA00004651"/>
    </source>
</evidence>
<dbReference type="PROSITE" id="PS50850">
    <property type="entry name" value="MFS"/>
    <property type="match status" value="1"/>
</dbReference>
<dbReference type="PANTHER" id="PTHR43124">
    <property type="entry name" value="PURINE EFFLUX PUMP PBUE"/>
    <property type="match status" value="1"/>
</dbReference>
<feature type="transmembrane region" description="Helical" evidence="6">
    <location>
        <begin position="132"/>
        <end position="151"/>
    </location>
</feature>
<evidence type="ECO:0000256" key="2">
    <source>
        <dbReference type="ARBA" id="ARBA00022475"/>
    </source>
</evidence>
<feature type="transmembrane region" description="Helical" evidence="6">
    <location>
        <begin position="353"/>
        <end position="376"/>
    </location>
</feature>
<feature type="domain" description="Major facilitator superfamily (MFS) profile" evidence="7">
    <location>
        <begin position="7"/>
        <end position="381"/>
    </location>
</feature>
<keyword evidence="3 6" id="KW-0812">Transmembrane</keyword>
<comment type="caution">
    <text evidence="8">The sequence shown here is derived from an EMBL/GenBank/DDBJ whole genome shotgun (WGS) entry which is preliminary data.</text>
</comment>
<name>A0A261UYJ6_9BORD</name>
<feature type="transmembrane region" description="Helical" evidence="6">
    <location>
        <begin position="202"/>
        <end position="228"/>
    </location>
</feature>
<dbReference type="RefSeq" id="WP_094839935.1">
    <property type="nucleotide sequence ID" value="NZ_NEVS01000001.1"/>
</dbReference>
<evidence type="ECO:0000256" key="3">
    <source>
        <dbReference type="ARBA" id="ARBA00022692"/>
    </source>
</evidence>
<evidence type="ECO:0000313" key="9">
    <source>
        <dbReference type="Proteomes" id="UP000215767"/>
    </source>
</evidence>
<accession>A0A261UYJ6</accession>
<dbReference type="InterPro" id="IPR020846">
    <property type="entry name" value="MFS_dom"/>
</dbReference>
<gene>
    <name evidence="8" type="ORF">CAL28_03145</name>
</gene>
<dbReference type="InterPro" id="IPR011701">
    <property type="entry name" value="MFS"/>
</dbReference>